<feature type="region of interest" description="Disordered" evidence="1">
    <location>
        <begin position="1"/>
        <end position="20"/>
    </location>
</feature>
<dbReference type="AlphaFoldDB" id="A0A4Z2HQZ6"/>
<reference evidence="2 3" key="1">
    <citation type="submission" date="2019-03" db="EMBL/GenBank/DDBJ databases">
        <title>First draft genome of Liparis tanakae, snailfish: a comprehensive survey of snailfish specific genes.</title>
        <authorList>
            <person name="Kim W."/>
            <person name="Song I."/>
            <person name="Jeong J.-H."/>
            <person name="Kim D."/>
            <person name="Kim S."/>
            <person name="Ryu S."/>
            <person name="Song J.Y."/>
            <person name="Lee S.K."/>
        </authorList>
    </citation>
    <scope>NUCLEOTIDE SEQUENCE [LARGE SCALE GENOMIC DNA]</scope>
    <source>
        <tissue evidence="2">Muscle</tissue>
    </source>
</reference>
<evidence type="ECO:0000313" key="2">
    <source>
        <dbReference type="EMBL" id="TNN68266.1"/>
    </source>
</evidence>
<keyword evidence="3" id="KW-1185">Reference proteome</keyword>
<comment type="caution">
    <text evidence="2">The sequence shown here is derived from an EMBL/GenBank/DDBJ whole genome shotgun (WGS) entry which is preliminary data.</text>
</comment>
<dbReference type="Proteomes" id="UP000314294">
    <property type="component" value="Unassembled WGS sequence"/>
</dbReference>
<name>A0A4Z2HQZ6_9TELE</name>
<evidence type="ECO:0000313" key="3">
    <source>
        <dbReference type="Proteomes" id="UP000314294"/>
    </source>
</evidence>
<evidence type="ECO:0000256" key="1">
    <source>
        <dbReference type="SAM" id="MobiDB-lite"/>
    </source>
</evidence>
<sequence>MADLLPILTPGSQEDPRGTAPDEVVQRFIWGFPGLSTETSGHAENGSHEPDGLTMRRRLGSLYLMWMVEPSGRTSITGYSLSYFCRPQRTTDVLLEPS</sequence>
<protein>
    <submittedName>
        <fullName evidence="2">Uncharacterized protein</fullName>
    </submittedName>
</protein>
<accession>A0A4Z2HQZ6</accession>
<dbReference type="EMBL" id="SRLO01000192">
    <property type="protein sequence ID" value="TNN68266.1"/>
    <property type="molecule type" value="Genomic_DNA"/>
</dbReference>
<gene>
    <name evidence="2" type="ORF">EYF80_021447</name>
</gene>
<proteinExistence type="predicted"/>
<organism evidence="2 3">
    <name type="scientific">Liparis tanakae</name>
    <name type="common">Tanaka's snailfish</name>
    <dbReference type="NCBI Taxonomy" id="230148"/>
    <lineage>
        <taxon>Eukaryota</taxon>
        <taxon>Metazoa</taxon>
        <taxon>Chordata</taxon>
        <taxon>Craniata</taxon>
        <taxon>Vertebrata</taxon>
        <taxon>Euteleostomi</taxon>
        <taxon>Actinopterygii</taxon>
        <taxon>Neopterygii</taxon>
        <taxon>Teleostei</taxon>
        <taxon>Neoteleostei</taxon>
        <taxon>Acanthomorphata</taxon>
        <taxon>Eupercaria</taxon>
        <taxon>Perciformes</taxon>
        <taxon>Cottioidei</taxon>
        <taxon>Cottales</taxon>
        <taxon>Liparidae</taxon>
        <taxon>Liparis</taxon>
    </lineage>
</organism>